<proteinExistence type="predicted"/>
<dbReference type="Pfam" id="PF11985">
    <property type="entry name" value="Phage_Mu_Gp27"/>
    <property type="match status" value="1"/>
</dbReference>
<evidence type="ECO:0000313" key="2">
    <source>
        <dbReference type="Proteomes" id="UP000431913"/>
    </source>
</evidence>
<dbReference type="RefSeq" id="WP_117461459.1">
    <property type="nucleotide sequence ID" value="NZ_CAOJUJ010000024.1"/>
</dbReference>
<protein>
    <submittedName>
        <fullName evidence="1">DUF3486 family protein</fullName>
    </submittedName>
</protein>
<name>A0A6I2UDS2_9FIRM</name>
<dbReference type="InterPro" id="IPR021874">
    <property type="entry name" value="Phage_Mu_Gp27"/>
</dbReference>
<reference evidence="1 2" key="1">
    <citation type="submission" date="2019-08" db="EMBL/GenBank/DDBJ databases">
        <title>In-depth cultivation of the pig gut microbiome towards novel bacterial diversity and tailored functional studies.</title>
        <authorList>
            <person name="Wylensek D."/>
            <person name="Hitch T.C.A."/>
            <person name="Clavel T."/>
        </authorList>
    </citation>
    <scope>NUCLEOTIDE SEQUENCE [LARGE SCALE GENOMIC DNA]</scope>
    <source>
        <strain evidence="1 2">WCA3-601-WT-6J</strain>
    </source>
</reference>
<dbReference type="EMBL" id="VUNJ01000019">
    <property type="protein sequence ID" value="MST93075.1"/>
    <property type="molecule type" value="Genomic_DNA"/>
</dbReference>
<comment type="caution">
    <text evidence="1">The sequence shown here is derived from an EMBL/GenBank/DDBJ whole genome shotgun (WGS) entry which is preliminary data.</text>
</comment>
<gene>
    <name evidence="1" type="ORF">FYJ76_14235</name>
</gene>
<dbReference type="Proteomes" id="UP000431913">
    <property type="component" value="Unassembled WGS sequence"/>
</dbReference>
<organism evidence="1 2">
    <name type="scientific">Ruthenibacterium lactatiformans</name>
    <dbReference type="NCBI Taxonomy" id="1550024"/>
    <lineage>
        <taxon>Bacteria</taxon>
        <taxon>Bacillati</taxon>
        <taxon>Bacillota</taxon>
        <taxon>Clostridia</taxon>
        <taxon>Eubacteriales</taxon>
        <taxon>Oscillospiraceae</taxon>
        <taxon>Ruthenibacterium</taxon>
    </lineage>
</organism>
<accession>A0A6I2UDS2</accession>
<evidence type="ECO:0000313" key="1">
    <source>
        <dbReference type="EMBL" id="MST93075.1"/>
    </source>
</evidence>
<dbReference type="AlphaFoldDB" id="A0A6I2UDS2"/>
<sequence length="188" mass="21459">MQTLPLKGKRSYGKIASLPPEVRNAVDNMILSCTVRIPEIQAYIQEKADVSVSESTVSRYGKRLADSYRDLMIAQESFESLRKEVEKYPEQDAAEVLLRIAIHKMMVALTSKTDEDWNEMRVDKLMREISGVTRAVAYKQRVDMQNKDVVTAALDEVQASVFSALAQEQPELYRQVAKFIERKKKEGL</sequence>